<keyword evidence="1" id="KW-0472">Membrane</keyword>
<reference evidence="2 3" key="1">
    <citation type="submission" date="2016-08" db="EMBL/GenBank/DDBJ databases">
        <title>Whole genome sequence of Mesorhizobium sp. strain UASWS1009 isolated from industrial sewage.</title>
        <authorList>
            <person name="Crovadore J."/>
            <person name="Calmin G."/>
            <person name="Chablais R."/>
            <person name="Cochard B."/>
            <person name="Lefort F."/>
        </authorList>
    </citation>
    <scope>NUCLEOTIDE SEQUENCE [LARGE SCALE GENOMIC DNA]</scope>
    <source>
        <strain evidence="2 3">UASWS1009</strain>
    </source>
</reference>
<dbReference type="Proteomes" id="UP000094412">
    <property type="component" value="Unassembled WGS sequence"/>
</dbReference>
<dbReference type="AlphaFoldDB" id="A0A1C2DID2"/>
<keyword evidence="1" id="KW-0812">Transmembrane</keyword>
<dbReference type="Pfam" id="PF11755">
    <property type="entry name" value="DUF3311"/>
    <property type="match status" value="1"/>
</dbReference>
<evidence type="ECO:0008006" key="4">
    <source>
        <dbReference type="Google" id="ProtNLM"/>
    </source>
</evidence>
<evidence type="ECO:0000313" key="3">
    <source>
        <dbReference type="Proteomes" id="UP000094412"/>
    </source>
</evidence>
<feature type="transmembrane region" description="Helical" evidence="1">
    <location>
        <begin position="7"/>
        <end position="26"/>
    </location>
</feature>
<dbReference type="EMBL" id="MDEO01000035">
    <property type="protein sequence ID" value="OCX14415.1"/>
    <property type="molecule type" value="Genomic_DNA"/>
</dbReference>
<dbReference type="STRING" id="1566387.QV13_18200"/>
<feature type="transmembrane region" description="Helical" evidence="1">
    <location>
        <begin position="38"/>
        <end position="57"/>
    </location>
</feature>
<evidence type="ECO:0000256" key="1">
    <source>
        <dbReference type="SAM" id="Phobius"/>
    </source>
</evidence>
<sequence>MGTEEAPVRYVLLLIPCILAVIAPFYNAVDPRLFGFPFFYWFLLVLIPVSSLFIYLASRVGR</sequence>
<keyword evidence="1" id="KW-1133">Transmembrane helix</keyword>
<dbReference type="InterPro" id="IPR021741">
    <property type="entry name" value="DUF3311"/>
</dbReference>
<gene>
    <name evidence="2" type="ORF">QV13_18200</name>
</gene>
<accession>A0A1C2DID2</accession>
<evidence type="ECO:0000313" key="2">
    <source>
        <dbReference type="EMBL" id="OCX14415.1"/>
    </source>
</evidence>
<keyword evidence="3" id="KW-1185">Reference proteome</keyword>
<protein>
    <recommendedName>
        <fullName evidence="4">DUF3311 domain-containing protein</fullName>
    </recommendedName>
</protein>
<dbReference type="OrthoDB" id="123261at2"/>
<organism evidence="2 3">
    <name type="scientific">Mesorhizobium hungaricum</name>
    <dbReference type="NCBI Taxonomy" id="1566387"/>
    <lineage>
        <taxon>Bacteria</taxon>
        <taxon>Pseudomonadati</taxon>
        <taxon>Pseudomonadota</taxon>
        <taxon>Alphaproteobacteria</taxon>
        <taxon>Hyphomicrobiales</taxon>
        <taxon>Phyllobacteriaceae</taxon>
        <taxon>Mesorhizobium</taxon>
    </lineage>
</organism>
<proteinExistence type="predicted"/>
<name>A0A1C2DID2_9HYPH</name>
<comment type="caution">
    <text evidence="2">The sequence shown here is derived from an EMBL/GenBank/DDBJ whole genome shotgun (WGS) entry which is preliminary data.</text>
</comment>